<sequence>MAASSKDDALVESVLWSAADLDKRVAELGRAISGDFEGLPIAVLGIATGAFMFTADLVRYISEPHLVDFVRIQSYGNSTVSSGVATISTDCKLDLKDKHVIVVEDIIDTGVTLSKLVPHLESKGAASVSVCALLDKKARRKVELKLPTGGRFYAGYECPDGFVVGYGMDHAEQFRGLPYVGILKPEVYQ</sequence>
<organism evidence="15 16">
    <name type="scientific">Sphagnum troendelagicum</name>
    <dbReference type="NCBI Taxonomy" id="128251"/>
    <lineage>
        <taxon>Eukaryota</taxon>
        <taxon>Viridiplantae</taxon>
        <taxon>Streptophyta</taxon>
        <taxon>Embryophyta</taxon>
        <taxon>Bryophyta</taxon>
        <taxon>Sphagnophytina</taxon>
        <taxon>Sphagnopsida</taxon>
        <taxon>Sphagnales</taxon>
        <taxon>Sphagnaceae</taxon>
        <taxon>Sphagnum</taxon>
    </lineage>
</organism>
<evidence type="ECO:0000256" key="1">
    <source>
        <dbReference type="ARBA" id="ARBA00001946"/>
    </source>
</evidence>
<comment type="cofactor">
    <cofactor evidence="1 13">
        <name>Mg(2+)</name>
        <dbReference type="ChEBI" id="CHEBI:18420"/>
    </cofactor>
</comment>
<reference evidence="15" key="1">
    <citation type="submission" date="2024-02" db="EMBL/GenBank/DDBJ databases">
        <authorList>
            <consortium name="ELIXIR-Norway"/>
            <consortium name="Elixir Norway"/>
        </authorList>
    </citation>
    <scope>NUCLEOTIDE SEQUENCE</scope>
</reference>
<dbReference type="EMBL" id="OZ019895">
    <property type="protein sequence ID" value="CAK9220336.1"/>
    <property type="molecule type" value="Genomic_DNA"/>
</dbReference>
<evidence type="ECO:0000256" key="10">
    <source>
        <dbReference type="ARBA" id="ARBA00022726"/>
    </source>
</evidence>
<evidence type="ECO:0000259" key="14">
    <source>
        <dbReference type="Pfam" id="PF00156"/>
    </source>
</evidence>
<keyword evidence="9 13" id="KW-0479">Metal-binding</keyword>
<accession>A0ABP0UGN8</accession>
<dbReference type="CDD" id="cd06223">
    <property type="entry name" value="PRTases_typeI"/>
    <property type="match status" value="1"/>
</dbReference>
<evidence type="ECO:0000256" key="3">
    <source>
        <dbReference type="ARBA" id="ARBA00004669"/>
    </source>
</evidence>
<keyword evidence="6 13" id="KW-0963">Cytoplasm</keyword>
<comment type="subcellular location">
    <subcellularLocation>
        <location evidence="2 13">Cytoplasm</location>
    </subcellularLocation>
</comment>
<name>A0ABP0UGN8_9BRYO</name>
<evidence type="ECO:0000313" key="15">
    <source>
        <dbReference type="EMBL" id="CAK9220336.1"/>
    </source>
</evidence>
<comment type="catalytic activity">
    <reaction evidence="13">
        <text>IMP + diphosphate = hypoxanthine + 5-phospho-alpha-D-ribose 1-diphosphate</text>
        <dbReference type="Rhea" id="RHEA:17973"/>
        <dbReference type="ChEBI" id="CHEBI:17368"/>
        <dbReference type="ChEBI" id="CHEBI:33019"/>
        <dbReference type="ChEBI" id="CHEBI:58017"/>
        <dbReference type="ChEBI" id="CHEBI:58053"/>
        <dbReference type="EC" id="2.4.2.8"/>
    </reaction>
</comment>
<dbReference type="InterPro" id="IPR050408">
    <property type="entry name" value="HGPRT"/>
</dbReference>
<dbReference type="PANTHER" id="PTHR43340">
    <property type="entry name" value="HYPOXANTHINE-GUANINE PHOSPHORIBOSYLTRANSFERASE"/>
    <property type="match status" value="1"/>
</dbReference>
<evidence type="ECO:0000256" key="13">
    <source>
        <dbReference type="RuleBase" id="RU364099"/>
    </source>
</evidence>
<evidence type="ECO:0000256" key="12">
    <source>
        <dbReference type="ARBA" id="ARBA00022842"/>
    </source>
</evidence>
<gene>
    <name evidence="15" type="ORF">CSSPTR1EN2_LOCUS15405</name>
</gene>
<dbReference type="Proteomes" id="UP001497512">
    <property type="component" value="Chromosome 3"/>
</dbReference>
<evidence type="ECO:0000256" key="4">
    <source>
        <dbReference type="ARBA" id="ARBA00008391"/>
    </source>
</evidence>
<evidence type="ECO:0000313" key="16">
    <source>
        <dbReference type="Proteomes" id="UP001497512"/>
    </source>
</evidence>
<evidence type="ECO:0000256" key="5">
    <source>
        <dbReference type="ARBA" id="ARBA00011895"/>
    </source>
</evidence>
<proteinExistence type="inferred from homology"/>
<evidence type="ECO:0000256" key="8">
    <source>
        <dbReference type="ARBA" id="ARBA00022679"/>
    </source>
</evidence>
<protein>
    <recommendedName>
        <fullName evidence="5 13">Hypoxanthine phosphoribosyltransferase</fullName>
        <ecNumber evidence="5 13">2.4.2.8</ecNumber>
    </recommendedName>
</protein>
<evidence type="ECO:0000256" key="2">
    <source>
        <dbReference type="ARBA" id="ARBA00004496"/>
    </source>
</evidence>
<keyword evidence="10 13" id="KW-0660">Purine salvage</keyword>
<keyword evidence="12 13" id="KW-0460">Magnesium</keyword>
<dbReference type="NCBIfam" id="TIGR01203">
    <property type="entry name" value="HGPRTase"/>
    <property type="match status" value="1"/>
</dbReference>
<comment type="similarity">
    <text evidence="4 13">Belongs to the purine/pyrimidine phosphoribosyltransferase family.</text>
</comment>
<keyword evidence="8 13" id="KW-0808">Transferase</keyword>
<dbReference type="InterPro" id="IPR029057">
    <property type="entry name" value="PRTase-like"/>
</dbReference>
<dbReference type="Gene3D" id="3.40.50.2020">
    <property type="match status" value="1"/>
</dbReference>
<dbReference type="EC" id="2.4.2.8" evidence="5 13"/>
<dbReference type="SUPFAM" id="SSF53271">
    <property type="entry name" value="PRTase-like"/>
    <property type="match status" value="1"/>
</dbReference>
<feature type="domain" description="Phosphoribosyltransferase" evidence="14">
    <location>
        <begin position="23"/>
        <end position="150"/>
    </location>
</feature>
<comment type="pathway">
    <text evidence="3 13">Purine metabolism; IMP biosynthesis via salvage pathway; IMP from hypoxanthine: step 1/1.</text>
</comment>
<dbReference type="PANTHER" id="PTHR43340:SF1">
    <property type="entry name" value="HYPOXANTHINE PHOSPHORIBOSYLTRANSFERASE"/>
    <property type="match status" value="1"/>
</dbReference>
<evidence type="ECO:0000256" key="6">
    <source>
        <dbReference type="ARBA" id="ARBA00022490"/>
    </source>
</evidence>
<evidence type="ECO:0000256" key="7">
    <source>
        <dbReference type="ARBA" id="ARBA00022676"/>
    </source>
</evidence>
<evidence type="ECO:0000256" key="11">
    <source>
        <dbReference type="ARBA" id="ARBA00022741"/>
    </source>
</evidence>
<evidence type="ECO:0000256" key="9">
    <source>
        <dbReference type="ARBA" id="ARBA00022723"/>
    </source>
</evidence>
<keyword evidence="7 13" id="KW-0328">Glycosyltransferase</keyword>
<dbReference type="InterPro" id="IPR000836">
    <property type="entry name" value="PRTase_dom"/>
</dbReference>
<dbReference type="InterPro" id="IPR005904">
    <property type="entry name" value="Hxn_phspho_trans"/>
</dbReference>
<keyword evidence="11 13" id="KW-0547">Nucleotide-binding</keyword>
<keyword evidence="16" id="KW-1185">Reference proteome</keyword>
<dbReference type="Pfam" id="PF00156">
    <property type="entry name" value="Pribosyltran"/>
    <property type="match status" value="1"/>
</dbReference>